<dbReference type="Gene3D" id="3.20.20.190">
    <property type="entry name" value="Phosphatidylinositol (PI) phosphodiesterase"/>
    <property type="match status" value="1"/>
</dbReference>
<dbReference type="GO" id="GO:0046872">
    <property type="term" value="F:metal ion binding"/>
    <property type="evidence" value="ECO:0007669"/>
    <property type="project" value="UniProtKB-KW"/>
</dbReference>
<dbReference type="SUPFAM" id="SSF51695">
    <property type="entry name" value="PLC-like phosphodiesterases"/>
    <property type="match status" value="1"/>
</dbReference>
<dbReference type="Pfam" id="PF13653">
    <property type="entry name" value="GDPD_2"/>
    <property type="match status" value="1"/>
</dbReference>
<name>V5HH21_IXORI</name>
<keyword evidence="2" id="KW-0479">Metal-binding</keyword>
<evidence type="ECO:0000256" key="5">
    <source>
        <dbReference type="ARBA" id="ARBA00023239"/>
    </source>
</evidence>
<feature type="non-terminal residue" evidence="6">
    <location>
        <position position="1"/>
    </location>
</feature>
<evidence type="ECO:0000256" key="3">
    <source>
        <dbReference type="ARBA" id="ARBA00022842"/>
    </source>
</evidence>
<evidence type="ECO:0000313" key="6">
    <source>
        <dbReference type="EMBL" id="JAB72808.1"/>
    </source>
</evidence>
<sequence>GANAIESDVQFFKNGTAYRIYHGFPCDINRDCYRSAEIKDYFDYIRKVTSYGGKYHGKLLVLMLDLKSKKLPPENKLTAGADIASKLMDHLWINVPFNEAVNIVLSIGHVTEKDILKGAVQALKRRNAKYLHRVGFDVGMGDSLQDIRGMYRELKISEHRWLGDGLTNWGSSYVSTKRLEAAIADRKANNATSFVDKVYFWTIDNKEKIRQILRLGADGFITNYPEYFSAIIKEEEFKKTLRLASTQDNPYKDSVVKIREWKHLYS</sequence>
<reference evidence="6" key="1">
    <citation type="journal article" date="2015" name="Sci. Rep.">
        <title>Tissue- and time-dependent transcription in Ixodes ricinus salivary glands and midguts when blood feeding on the vertebrate host.</title>
        <authorList>
            <person name="Kotsyfakis M."/>
            <person name="Schwarz A."/>
            <person name="Erhart J."/>
            <person name="Ribeiro J.M."/>
        </authorList>
    </citation>
    <scope>NUCLEOTIDE SEQUENCE</scope>
    <source>
        <tissue evidence="6">Salivary gland and midgut</tissue>
    </source>
</reference>
<keyword evidence="3" id="KW-0460">Magnesium</keyword>
<evidence type="ECO:0000256" key="2">
    <source>
        <dbReference type="ARBA" id="ARBA00022723"/>
    </source>
</evidence>
<proteinExistence type="evidence at transcript level"/>
<keyword evidence="4" id="KW-1015">Disulfide bond</keyword>
<dbReference type="EMBL" id="GANP01011660">
    <property type="protein sequence ID" value="JAB72808.1"/>
    <property type="molecule type" value="mRNA"/>
</dbReference>
<protein>
    <submittedName>
        <fullName evidence="6">Putative sphingomyelin phosphodiesterase d</fullName>
    </submittedName>
</protein>
<dbReference type="GO" id="GO:0008081">
    <property type="term" value="F:phosphoric diester hydrolase activity"/>
    <property type="evidence" value="ECO:0007669"/>
    <property type="project" value="InterPro"/>
</dbReference>
<accession>V5HH21</accession>
<dbReference type="GO" id="GO:0016829">
    <property type="term" value="F:lyase activity"/>
    <property type="evidence" value="ECO:0007669"/>
    <property type="project" value="UniProtKB-KW"/>
</dbReference>
<dbReference type="AlphaFoldDB" id="V5HH21"/>
<keyword evidence="5" id="KW-0456">Lyase</keyword>
<dbReference type="GO" id="GO:0006629">
    <property type="term" value="P:lipid metabolic process"/>
    <property type="evidence" value="ECO:0007669"/>
    <property type="project" value="InterPro"/>
</dbReference>
<organism evidence="6">
    <name type="scientific">Ixodes ricinus</name>
    <name type="common">Common tick</name>
    <name type="synonym">Acarus ricinus</name>
    <dbReference type="NCBI Taxonomy" id="34613"/>
    <lineage>
        <taxon>Eukaryota</taxon>
        <taxon>Metazoa</taxon>
        <taxon>Ecdysozoa</taxon>
        <taxon>Arthropoda</taxon>
        <taxon>Chelicerata</taxon>
        <taxon>Arachnida</taxon>
        <taxon>Acari</taxon>
        <taxon>Parasitiformes</taxon>
        <taxon>Ixodida</taxon>
        <taxon>Ixodoidea</taxon>
        <taxon>Ixodidae</taxon>
        <taxon>Ixodinae</taxon>
        <taxon>Ixodes</taxon>
    </lineage>
</organism>
<comment type="catalytic activity">
    <reaction evidence="1">
        <text>an N-(acyl)-sphingosylphosphoethanolamine = an N-(acyl)-sphingosyl-1,3-cyclic phosphate + ethanolamine</text>
        <dbReference type="Rhea" id="RHEA:60648"/>
        <dbReference type="ChEBI" id="CHEBI:57603"/>
        <dbReference type="ChEBI" id="CHEBI:143891"/>
        <dbReference type="ChEBI" id="CHEBI:143892"/>
    </reaction>
</comment>
<dbReference type="InterPro" id="IPR017946">
    <property type="entry name" value="PLC-like_Pdiesterase_TIM-brl"/>
</dbReference>
<evidence type="ECO:0000256" key="1">
    <source>
        <dbReference type="ARBA" id="ARBA00000110"/>
    </source>
</evidence>
<evidence type="ECO:0000256" key="4">
    <source>
        <dbReference type="ARBA" id="ARBA00023157"/>
    </source>
</evidence>